<keyword evidence="2" id="KW-0808">Transferase</keyword>
<dbReference type="EMBL" id="CP047898">
    <property type="protein sequence ID" value="QHK19080.1"/>
    <property type="molecule type" value="Genomic_DNA"/>
</dbReference>
<organism evidence="2 3">
    <name type="scientific">Pseudarthrobacter psychrotolerans</name>
    <dbReference type="NCBI Taxonomy" id="2697569"/>
    <lineage>
        <taxon>Bacteria</taxon>
        <taxon>Bacillati</taxon>
        <taxon>Actinomycetota</taxon>
        <taxon>Actinomycetes</taxon>
        <taxon>Micrococcales</taxon>
        <taxon>Micrococcaceae</taxon>
        <taxon>Pseudarthrobacter</taxon>
    </lineage>
</organism>
<dbReference type="Pfam" id="PF00583">
    <property type="entry name" value="Acetyltransf_1"/>
    <property type="match status" value="1"/>
</dbReference>
<sequence>MSRSPKVRLADVDEPMLEQLLELAQRDASTDDVTPPLGNGAGWNAERSDWFRTYHRSAAAGLDGPASEKCWAVLCNGSPAGAIRLKRTDPETAIRGSDTAETGIWLGRSYRGHGVGGAALRLLLAEARRAGLHQVAAHTTAGNIGAQRLLTAAGAVLTHDDDGAVSAVVVLSTDSQ</sequence>
<accession>A0A6P1NKS7</accession>
<keyword evidence="3" id="KW-1185">Reference proteome</keyword>
<gene>
    <name evidence="2" type="ORF">GU243_04160</name>
</gene>
<evidence type="ECO:0000259" key="1">
    <source>
        <dbReference type="PROSITE" id="PS51186"/>
    </source>
</evidence>
<name>A0A6P1NKS7_9MICC</name>
<protein>
    <submittedName>
        <fullName evidence="2">GNAT family N-acetyltransferase</fullName>
    </submittedName>
</protein>
<dbReference type="SUPFAM" id="SSF55729">
    <property type="entry name" value="Acyl-CoA N-acyltransferases (Nat)"/>
    <property type="match status" value="1"/>
</dbReference>
<evidence type="ECO:0000313" key="2">
    <source>
        <dbReference type="EMBL" id="QHK19080.1"/>
    </source>
</evidence>
<proteinExistence type="predicted"/>
<reference evidence="2 3" key="1">
    <citation type="submission" date="2020-01" db="EMBL/GenBank/DDBJ databases">
        <title>Pseudarthrobacter psychrotolerans sp. nov., isolated from antarctic soil.</title>
        <authorList>
            <person name="Shin Y."/>
            <person name="Park W."/>
        </authorList>
    </citation>
    <scope>NUCLEOTIDE SEQUENCE [LARGE SCALE GENOMIC DNA]</scope>
    <source>
        <strain evidence="2 3">YJ56</strain>
    </source>
</reference>
<dbReference type="GO" id="GO:0016747">
    <property type="term" value="F:acyltransferase activity, transferring groups other than amino-acyl groups"/>
    <property type="evidence" value="ECO:0007669"/>
    <property type="project" value="InterPro"/>
</dbReference>
<dbReference type="Proteomes" id="UP000464186">
    <property type="component" value="Chromosome"/>
</dbReference>
<dbReference type="KEGG" id="psey:GU243_04160"/>
<dbReference type="InterPro" id="IPR016181">
    <property type="entry name" value="Acyl_CoA_acyltransferase"/>
</dbReference>
<dbReference type="PROSITE" id="PS51186">
    <property type="entry name" value="GNAT"/>
    <property type="match status" value="1"/>
</dbReference>
<dbReference type="InterPro" id="IPR000182">
    <property type="entry name" value="GNAT_dom"/>
</dbReference>
<evidence type="ECO:0000313" key="3">
    <source>
        <dbReference type="Proteomes" id="UP000464186"/>
    </source>
</evidence>
<dbReference type="Gene3D" id="3.40.630.30">
    <property type="match status" value="1"/>
</dbReference>
<dbReference type="AlphaFoldDB" id="A0A6P1NKS7"/>
<feature type="domain" description="N-acetyltransferase" evidence="1">
    <location>
        <begin position="7"/>
        <end position="175"/>
    </location>
</feature>